<dbReference type="Gene3D" id="3.40.50.150">
    <property type="entry name" value="Vaccinia Virus protein VP39"/>
    <property type="match status" value="1"/>
</dbReference>
<proteinExistence type="predicted"/>
<sequence length="196" mass="21537">MRAREEVEVRVIAGIAKGRTLVAPKGRQVRPTTDRVRQSMMDILAGWTAERDWLDLFAGSGSVGIEALSRGARRVVFVEQDRRALEALLANLRRTGLEAGAEVRHQPVERALVDLADGGGRFDVIFADPPYEQGLVEATVRRVVASGIVREGGLLVVQHSAREQPLPPAGWRIRRQVPFGETQVTILTAADEEGDR</sequence>
<evidence type="ECO:0000256" key="2">
    <source>
        <dbReference type="ARBA" id="ARBA00022679"/>
    </source>
</evidence>
<dbReference type="InterPro" id="IPR029063">
    <property type="entry name" value="SAM-dependent_MTases_sf"/>
</dbReference>
<dbReference type="PIRSF" id="PIRSF004553">
    <property type="entry name" value="CHP00095"/>
    <property type="match status" value="1"/>
</dbReference>
<keyword evidence="1 3" id="KW-0489">Methyltransferase</keyword>
<dbReference type="EMBL" id="CP141614">
    <property type="protein sequence ID" value="WRP13377.1"/>
    <property type="molecule type" value="Genomic_DNA"/>
</dbReference>
<evidence type="ECO:0000313" key="3">
    <source>
        <dbReference type="EMBL" id="WRP13377.1"/>
    </source>
</evidence>
<keyword evidence="2 3" id="KW-0808">Transferase</keyword>
<dbReference type="SUPFAM" id="SSF53335">
    <property type="entry name" value="S-adenosyl-L-methionine-dependent methyltransferases"/>
    <property type="match status" value="1"/>
</dbReference>
<evidence type="ECO:0000313" key="4">
    <source>
        <dbReference type="Proteomes" id="UP001333102"/>
    </source>
</evidence>
<dbReference type="GO" id="GO:0052913">
    <property type="term" value="F:16S rRNA (guanine(966)-N(2))-methyltransferase activity"/>
    <property type="evidence" value="ECO:0007669"/>
    <property type="project" value="UniProtKB-EC"/>
</dbReference>
<protein>
    <submittedName>
        <fullName evidence="3">16S rRNA (Guanine(966)-N(2))-methyltransferase RsmD</fullName>
        <ecNumber evidence="3">2.1.1.171</ecNumber>
    </submittedName>
</protein>
<dbReference type="PANTHER" id="PTHR43542">
    <property type="entry name" value="METHYLTRANSFERASE"/>
    <property type="match status" value="1"/>
</dbReference>
<evidence type="ECO:0000256" key="1">
    <source>
        <dbReference type="ARBA" id="ARBA00022603"/>
    </source>
</evidence>
<organism evidence="3 4">
    <name type="scientific">Geochorda subterranea</name>
    <dbReference type="NCBI Taxonomy" id="3109564"/>
    <lineage>
        <taxon>Bacteria</taxon>
        <taxon>Bacillati</taxon>
        <taxon>Bacillota</taxon>
        <taxon>Limnochordia</taxon>
        <taxon>Limnochordales</taxon>
        <taxon>Geochordaceae</taxon>
        <taxon>Geochorda</taxon>
    </lineage>
</organism>
<dbReference type="EC" id="2.1.1.171" evidence="3"/>
<dbReference type="InterPro" id="IPR002052">
    <property type="entry name" value="DNA_methylase_N6_adenine_CS"/>
</dbReference>
<dbReference type="Proteomes" id="UP001333102">
    <property type="component" value="Chromosome"/>
</dbReference>
<name>A0ABZ1BKK6_9FIRM</name>
<dbReference type="PROSITE" id="PS00092">
    <property type="entry name" value="N6_MTASE"/>
    <property type="match status" value="1"/>
</dbReference>
<dbReference type="PANTHER" id="PTHR43542:SF1">
    <property type="entry name" value="METHYLTRANSFERASE"/>
    <property type="match status" value="1"/>
</dbReference>
<reference evidence="4" key="1">
    <citation type="submission" date="2023-12" db="EMBL/GenBank/DDBJ databases">
        <title>Novel isolates from deep terrestrial aquifers shed light on the physiology and ecology of the class Limnochordia.</title>
        <authorList>
            <person name="Karnachuk O.V."/>
            <person name="Lukina A.P."/>
            <person name="Avakyan M.R."/>
            <person name="Kadnikov V."/>
            <person name="Begmatov S."/>
            <person name="Beletsky A.V."/>
            <person name="Mardanov A.V."/>
            <person name="Ravin N.V."/>
        </authorList>
    </citation>
    <scope>NUCLEOTIDE SEQUENCE [LARGE SCALE GENOMIC DNA]</scope>
    <source>
        <strain evidence="4">LN</strain>
    </source>
</reference>
<keyword evidence="4" id="KW-1185">Reference proteome</keyword>
<dbReference type="CDD" id="cd02440">
    <property type="entry name" value="AdoMet_MTases"/>
    <property type="match status" value="1"/>
</dbReference>
<accession>A0ABZ1BKK6</accession>
<dbReference type="InterPro" id="IPR004398">
    <property type="entry name" value="RNA_MeTrfase_RsmD"/>
</dbReference>
<dbReference type="RefSeq" id="WP_324667622.1">
    <property type="nucleotide sequence ID" value="NZ_CP141614.1"/>
</dbReference>
<dbReference type="NCBIfam" id="TIGR00095">
    <property type="entry name" value="16S rRNA (guanine(966)-N(2))-methyltransferase RsmD"/>
    <property type="match status" value="1"/>
</dbReference>
<dbReference type="Pfam" id="PF03602">
    <property type="entry name" value="Cons_hypoth95"/>
    <property type="match status" value="1"/>
</dbReference>
<gene>
    <name evidence="3" type="primary">rsmD</name>
    <name evidence="3" type="ORF">VLY81_07910</name>
</gene>